<dbReference type="Pfam" id="PF04954">
    <property type="entry name" value="SIP"/>
    <property type="match status" value="1"/>
</dbReference>
<dbReference type="Proteomes" id="UP000278886">
    <property type="component" value="Chromosome"/>
</dbReference>
<dbReference type="KEGG" id="lyd:D7I47_11225"/>
<dbReference type="OrthoDB" id="5123323at2"/>
<keyword evidence="3" id="KW-1185">Reference proteome</keyword>
<dbReference type="InterPro" id="IPR039261">
    <property type="entry name" value="FNR_nucleotide-bd"/>
</dbReference>
<evidence type="ECO:0000313" key="2">
    <source>
        <dbReference type="EMBL" id="AYF98764.1"/>
    </source>
</evidence>
<dbReference type="AlphaFoldDB" id="A0A387B507"/>
<dbReference type="InterPro" id="IPR007037">
    <property type="entry name" value="SIP_rossman_dom"/>
</dbReference>
<dbReference type="EMBL" id="CP032630">
    <property type="protein sequence ID" value="AYF98764.1"/>
    <property type="molecule type" value="Genomic_DNA"/>
</dbReference>
<protein>
    <submittedName>
        <fullName evidence="2">Siderophore-interacting protein</fullName>
    </submittedName>
</protein>
<accession>A0A387B507</accession>
<evidence type="ECO:0000259" key="1">
    <source>
        <dbReference type="Pfam" id="PF04954"/>
    </source>
</evidence>
<evidence type="ECO:0000313" key="3">
    <source>
        <dbReference type="Proteomes" id="UP000278886"/>
    </source>
</evidence>
<organism evidence="2 3">
    <name type="scientific">Protaetiibacter intestinalis</name>
    <dbReference type="NCBI Taxonomy" id="2419774"/>
    <lineage>
        <taxon>Bacteria</taxon>
        <taxon>Bacillati</taxon>
        <taxon>Actinomycetota</taxon>
        <taxon>Actinomycetes</taxon>
        <taxon>Micrococcales</taxon>
        <taxon>Microbacteriaceae</taxon>
        <taxon>Protaetiibacter</taxon>
    </lineage>
</organism>
<reference evidence="3" key="1">
    <citation type="submission" date="2018-09" db="EMBL/GenBank/DDBJ databases">
        <title>Genome sequencing of strain 2DFWR-13.</title>
        <authorList>
            <person name="Heo J."/>
            <person name="Kim S.-J."/>
            <person name="Kwon S.-W."/>
        </authorList>
    </citation>
    <scope>NUCLEOTIDE SEQUENCE [LARGE SCALE GENOMIC DNA]</scope>
    <source>
        <strain evidence="3">2DFWR-13</strain>
    </source>
</reference>
<gene>
    <name evidence="2" type="ORF">D7I47_11225</name>
</gene>
<name>A0A387B507_9MICO</name>
<sequence>MFLSDLLPATIAWNPREGDSVLLGAVDADIAIAETVAATLPAKARGRIFLEVADAAGIREFAAPGRVCVTWLRRDLGQSMRAAVDAWLAEMLPVEAEREHQVYAWISGDRVAHALTSD</sequence>
<feature type="domain" description="SIP-like Rossmann fold" evidence="1">
    <location>
        <begin position="35"/>
        <end position="110"/>
    </location>
</feature>
<proteinExistence type="predicted"/>
<dbReference type="RefSeq" id="WP_120763133.1">
    <property type="nucleotide sequence ID" value="NZ_CP032630.1"/>
</dbReference>
<dbReference type="Gene3D" id="3.40.50.80">
    <property type="entry name" value="Nucleotide-binding domain of ferredoxin-NADP reductase (FNR) module"/>
    <property type="match status" value="1"/>
</dbReference>